<dbReference type="SUPFAM" id="SSF55729">
    <property type="entry name" value="Acyl-CoA N-acyltransferases (Nat)"/>
    <property type="match status" value="1"/>
</dbReference>
<evidence type="ECO:0000313" key="2">
    <source>
        <dbReference type="EMBL" id="MCB2376092.1"/>
    </source>
</evidence>
<name>A0ABS8A8M5_9BACT</name>
<dbReference type="InterPro" id="IPR016181">
    <property type="entry name" value="Acyl_CoA_acyltransferase"/>
</dbReference>
<gene>
    <name evidence="2" type="ORF">LGH70_00750</name>
</gene>
<comment type="caution">
    <text evidence="2">The sequence shown here is derived from an EMBL/GenBank/DDBJ whole genome shotgun (WGS) entry which is preliminary data.</text>
</comment>
<sequence length="195" mass="21707">MSIAELPPAPARTPLLTPRLTLRPYTPADAEDFFAVIDQDRARLLAAFPSRMAAVQNLADARQVVQAYTQDWQTRRLFVFGIWHSASGQYFGDISLKPVWGRAVTAEIGYYLSTAAEGQGYAQEALAAAASFGFRPPISATRLDIRCYATNPRSCAVAERAGFRRLPPRPRVWLTRNQPEIHYYHLTAADAALPR</sequence>
<dbReference type="EMBL" id="JAJADQ010000001">
    <property type="protein sequence ID" value="MCB2376092.1"/>
    <property type="molecule type" value="Genomic_DNA"/>
</dbReference>
<evidence type="ECO:0000259" key="1">
    <source>
        <dbReference type="PROSITE" id="PS51186"/>
    </source>
</evidence>
<protein>
    <submittedName>
        <fullName evidence="2">GNAT family N-acetyltransferase</fullName>
    </submittedName>
</protein>
<evidence type="ECO:0000313" key="3">
    <source>
        <dbReference type="Proteomes" id="UP001165297"/>
    </source>
</evidence>
<dbReference type="PANTHER" id="PTHR43441:SF2">
    <property type="entry name" value="FAMILY ACETYLTRANSFERASE, PUTATIVE (AFU_ORTHOLOGUE AFUA_7G00850)-RELATED"/>
    <property type="match status" value="1"/>
</dbReference>
<dbReference type="PROSITE" id="PS51186">
    <property type="entry name" value="GNAT"/>
    <property type="match status" value="1"/>
</dbReference>
<dbReference type="InterPro" id="IPR000182">
    <property type="entry name" value="GNAT_dom"/>
</dbReference>
<organism evidence="2 3">
    <name type="scientific">Hymenobacter nitidus</name>
    <dbReference type="NCBI Taxonomy" id="2880929"/>
    <lineage>
        <taxon>Bacteria</taxon>
        <taxon>Pseudomonadati</taxon>
        <taxon>Bacteroidota</taxon>
        <taxon>Cytophagia</taxon>
        <taxon>Cytophagales</taxon>
        <taxon>Hymenobacteraceae</taxon>
        <taxon>Hymenobacter</taxon>
    </lineage>
</organism>
<dbReference type="Proteomes" id="UP001165297">
    <property type="component" value="Unassembled WGS sequence"/>
</dbReference>
<dbReference type="Pfam" id="PF13302">
    <property type="entry name" value="Acetyltransf_3"/>
    <property type="match status" value="1"/>
</dbReference>
<dbReference type="Gene3D" id="3.40.630.30">
    <property type="match status" value="1"/>
</dbReference>
<proteinExistence type="predicted"/>
<dbReference type="InterPro" id="IPR051908">
    <property type="entry name" value="Ribosomal_N-acetyltransferase"/>
</dbReference>
<keyword evidence="3" id="KW-1185">Reference proteome</keyword>
<dbReference type="RefSeq" id="WP_226181738.1">
    <property type="nucleotide sequence ID" value="NZ_JAJADQ010000001.1"/>
</dbReference>
<feature type="domain" description="N-acetyltransferase" evidence="1">
    <location>
        <begin position="20"/>
        <end position="190"/>
    </location>
</feature>
<reference evidence="2" key="1">
    <citation type="submission" date="2021-10" db="EMBL/GenBank/DDBJ databases">
        <authorList>
            <person name="Dean J.D."/>
            <person name="Kim M.K."/>
            <person name="Newey C.N."/>
            <person name="Stoker T.S."/>
            <person name="Thompson D.W."/>
            <person name="Grose J.H."/>
        </authorList>
    </citation>
    <scope>NUCLEOTIDE SEQUENCE</scope>
    <source>
        <strain evidence="2">BT635</strain>
    </source>
</reference>
<accession>A0ABS8A8M5</accession>
<dbReference type="PANTHER" id="PTHR43441">
    <property type="entry name" value="RIBOSOMAL-PROTEIN-SERINE ACETYLTRANSFERASE"/>
    <property type="match status" value="1"/>
</dbReference>